<feature type="domain" description="FIMAH" evidence="14">
    <location>
        <begin position="665"/>
        <end position="744"/>
    </location>
</feature>
<gene>
    <name evidence="15" type="ORF">P5G51_018495</name>
</gene>
<comment type="subcellular location">
    <subcellularLocation>
        <location evidence="4">Cell envelope</location>
    </subcellularLocation>
</comment>
<evidence type="ECO:0000256" key="4">
    <source>
        <dbReference type="ARBA" id="ARBA00004196"/>
    </source>
</evidence>
<dbReference type="RefSeq" id="WP_306065764.1">
    <property type="nucleotide sequence ID" value="NZ_JAROCA020000003.1"/>
</dbReference>
<dbReference type="Pfam" id="PF22888">
    <property type="entry name" value="FIMAH"/>
    <property type="match status" value="1"/>
</dbReference>
<keyword evidence="6" id="KW-0479">Metal-binding</keyword>
<dbReference type="NCBIfam" id="NF006938">
    <property type="entry name" value="PRK09420.1"/>
    <property type="match status" value="1"/>
</dbReference>
<keyword evidence="16" id="KW-1185">Reference proteome</keyword>
<dbReference type="CDD" id="cd07410">
    <property type="entry name" value="MPP_CpdB_N"/>
    <property type="match status" value="1"/>
</dbReference>
<dbReference type="Gene3D" id="3.60.21.10">
    <property type="match status" value="1"/>
</dbReference>
<proteinExistence type="inferred from homology"/>
<dbReference type="Pfam" id="PF02872">
    <property type="entry name" value="5_nucleotid_C"/>
    <property type="match status" value="1"/>
</dbReference>
<evidence type="ECO:0000256" key="7">
    <source>
        <dbReference type="ARBA" id="ARBA00022729"/>
    </source>
</evidence>
<dbReference type="SUPFAM" id="SSF56300">
    <property type="entry name" value="Metallo-dependent phosphatases"/>
    <property type="match status" value="1"/>
</dbReference>
<evidence type="ECO:0000313" key="16">
    <source>
        <dbReference type="Proteomes" id="UP001228376"/>
    </source>
</evidence>
<evidence type="ECO:0000256" key="5">
    <source>
        <dbReference type="ARBA" id="ARBA00006654"/>
    </source>
</evidence>
<dbReference type="PRINTS" id="PR01607">
    <property type="entry name" value="APYRASEFAMLY"/>
</dbReference>
<accession>A0ABU5CL20</accession>
<dbReference type="InterPro" id="IPR036907">
    <property type="entry name" value="5'-Nucleotdase_C_sf"/>
</dbReference>
<organism evidence="15 16">
    <name type="scientific">Tigheibacillus jepli</name>
    <dbReference type="NCBI Taxonomy" id="3035914"/>
    <lineage>
        <taxon>Bacteria</taxon>
        <taxon>Bacillati</taxon>
        <taxon>Bacillota</taxon>
        <taxon>Bacilli</taxon>
        <taxon>Bacillales</taxon>
        <taxon>Bacillaceae</taxon>
        <taxon>Tigheibacillus</taxon>
    </lineage>
</organism>
<dbReference type="PROSITE" id="PS00786">
    <property type="entry name" value="5_NUCLEOTIDASE_2"/>
    <property type="match status" value="1"/>
</dbReference>
<dbReference type="Proteomes" id="UP001228376">
    <property type="component" value="Unassembled WGS sequence"/>
</dbReference>
<dbReference type="SUPFAM" id="SSF55816">
    <property type="entry name" value="5'-nucleotidase (syn. UDP-sugar hydrolase), C-terminal domain"/>
    <property type="match status" value="1"/>
</dbReference>
<protein>
    <submittedName>
        <fullName evidence="15">Bifunctional 2',3'-cyclic-nucleotide 2'-phosphodiesterase/3'-nucleotidase</fullName>
    </submittedName>
</protein>
<dbReference type="InterPro" id="IPR006179">
    <property type="entry name" value="5_nucleotidase/apyrase"/>
</dbReference>
<feature type="domain" description="5'-Nucleotidase C-terminal" evidence="13">
    <location>
        <begin position="379"/>
        <end position="572"/>
    </location>
</feature>
<keyword evidence="8 11" id="KW-0547">Nucleotide-binding</keyword>
<evidence type="ECO:0000313" key="15">
    <source>
        <dbReference type="EMBL" id="MDY0407059.1"/>
    </source>
</evidence>
<dbReference type="PANTHER" id="PTHR11575">
    <property type="entry name" value="5'-NUCLEOTIDASE-RELATED"/>
    <property type="match status" value="1"/>
</dbReference>
<comment type="cofactor">
    <cofactor evidence="3">
        <name>a divalent metal cation</name>
        <dbReference type="ChEBI" id="CHEBI:60240"/>
    </cofactor>
</comment>
<dbReference type="InterPro" id="IPR008334">
    <property type="entry name" value="5'-Nucleotdase_C"/>
</dbReference>
<keyword evidence="7" id="KW-0732">Signal</keyword>
<dbReference type="InterPro" id="IPR029052">
    <property type="entry name" value="Metallo-depent_PP-like"/>
</dbReference>
<dbReference type="InterPro" id="IPR006146">
    <property type="entry name" value="5'-Nucleotdase_CS"/>
</dbReference>
<evidence type="ECO:0000256" key="2">
    <source>
        <dbReference type="ARBA" id="ARBA00001730"/>
    </source>
</evidence>
<comment type="catalytic activity">
    <reaction evidence="2">
        <text>a nucleoside 2',3'-cyclic phosphate + H2O = a nucleoside 3'-phosphate + H(+)</text>
        <dbReference type="Rhea" id="RHEA:19621"/>
        <dbReference type="ChEBI" id="CHEBI:15377"/>
        <dbReference type="ChEBI" id="CHEBI:15378"/>
        <dbReference type="ChEBI" id="CHEBI:66949"/>
        <dbReference type="ChEBI" id="CHEBI:66954"/>
        <dbReference type="EC" id="3.1.4.16"/>
    </reaction>
</comment>
<comment type="caution">
    <text evidence="15">The sequence shown here is derived from an EMBL/GenBank/DDBJ whole genome shotgun (WGS) entry which is preliminary data.</text>
</comment>
<dbReference type="InterPro" id="IPR041827">
    <property type="entry name" value="CpdB_N"/>
</dbReference>
<comment type="similarity">
    <text evidence="5 11">Belongs to the 5'-nucleotidase family.</text>
</comment>
<sequence length="749" mass="82792">MGVRKIGLIAFSVVAVVLGSLQIGSKPANAEAAGEGTVDLRLMETTDIHVHLANYDYYQDKETNEFGLAMTATLIKQARSQVNNSMLFDNGDLIQGNPLGDYIAQKGLAEGEVHPVYKAMNLLDYDAGNIGNHEFNYGIDYLKEAINDANFPYVNANVYYDDGDDDPTNDQPFFEPYKILPKQVVDANGNSHTIQVGVIGFVPPQIMQWDKANLEGEVITKDIYETAQKYIPEMKKQGADIIVAVPHSGLGSVELKEREENATYNLTEIEGIDAILFGHAHEVFPGDTFKGIPGVDLEKGTINGVPSVEAGFWGNHLGIIDLKLQKNGDSWEVIDSRAKVQAIYDDNTGEALVEPDQEILDAISDDHQATLDYIRSEVGETTAPIYSYFALVKDDPSVQIVSDAQKWYTEQAVQGTEYEGLPILSAAAPFKAGGRGGAGYYTYIPEGPIAIKNVADLYVYPNTLEVVKLNGKQVREWLEMAAGQFNQIDSNASEEQALVNDDFPTYNFDVIDGVTYQIDVTEPTRYSRNGELIHPDSHRIVNLQYNGQPVVDEQEFLVATNNYRASGGGNFPNIDGSQIVLSPQAENRQVVIDYIQQNGTIDPSADDNWSFAPISGNPLLTFQSSPDARQFIQENENITYQGIGTDGFARYKIDLSEAKEKVSLSSIKQDITDYEHSGDIDHPLARTLINKLNQAEHQLNKGHNDQAVKKMEGFLKHLNNKAMAKFITQEAKESLNHSVEVLLEDWSSN</sequence>
<evidence type="ECO:0000256" key="9">
    <source>
        <dbReference type="ARBA" id="ARBA00022801"/>
    </source>
</evidence>
<reference evidence="15 16" key="1">
    <citation type="submission" date="2023-10" db="EMBL/GenBank/DDBJ databases">
        <title>179-bfca-hs.</title>
        <authorList>
            <person name="Miliotis G."/>
            <person name="Sengupta P."/>
            <person name="Hameed A."/>
            <person name="Chuvochina M."/>
            <person name="Mcdonagh F."/>
            <person name="Simpson A.C."/>
            <person name="Singh N.K."/>
            <person name="Rekha P.D."/>
            <person name="Raman K."/>
            <person name="Hugenholtz P."/>
            <person name="Venkateswaran K."/>
        </authorList>
    </citation>
    <scope>NUCLEOTIDE SEQUENCE [LARGE SCALE GENOMIC DNA]</scope>
    <source>
        <strain evidence="15 16">179-BFC-A-HS</strain>
    </source>
</reference>
<evidence type="ECO:0000259" key="12">
    <source>
        <dbReference type="Pfam" id="PF00149"/>
    </source>
</evidence>
<evidence type="ECO:0000259" key="14">
    <source>
        <dbReference type="Pfam" id="PF22888"/>
    </source>
</evidence>
<evidence type="ECO:0000256" key="10">
    <source>
        <dbReference type="ARBA" id="ARBA00023268"/>
    </source>
</evidence>
<dbReference type="InterPro" id="IPR004843">
    <property type="entry name" value="Calcineurin-like_PHP"/>
</dbReference>
<feature type="domain" description="Calcineurin-like phosphoesterase" evidence="12">
    <location>
        <begin position="41"/>
        <end position="282"/>
    </location>
</feature>
<name>A0ABU5CL20_9BACI</name>
<evidence type="ECO:0000256" key="6">
    <source>
        <dbReference type="ARBA" id="ARBA00022723"/>
    </source>
</evidence>
<evidence type="ECO:0000256" key="11">
    <source>
        <dbReference type="RuleBase" id="RU362119"/>
    </source>
</evidence>
<keyword evidence="9 11" id="KW-0378">Hydrolase</keyword>
<keyword evidence="10" id="KW-0511">Multifunctional enzyme</keyword>
<dbReference type="Gene3D" id="3.90.780.10">
    <property type="entry name" value="5'-Nucleotidase, C-terminal domain"/>
    <property type="match status" value="1"/>
</dbReference>
<dbReference type="PANTHER" id="PTHR11575:SF6">
    <property type="entry name" value="2',3'-CYCLIC-NUCLEOTIDE 2'-PHOSPHODIESTERASE_3'-NUCLEOTIDASE"/>
    <property type="match status" value="1"/>
</dbReference>
<evidence type="ECO:0000256" key="8">
    <source>
        <dbReference type="ARBA" id="ARBA00022741"/>
    </source>
</evidence>
<evidence type="ECO:0000256" key="3">
    <source>
        <dbReference type="ARBA" id="ARBA00001968"/>
    </source>
</evidence>
<dbReference type="Pfam" id="PF00149">
    <property type="entry name" value="Metallophos"/>
    <property type="match status" value="1"/>
</dbReference>
<comment type="catalytic activity">
    <reaction evidence="1">
        <text>a ribonucleoside 3'-phosphate + H2O = a ribonucleoside + phosphate</text>
        <dbReference type="Rhea" id="RHEA:10144"/>
        <dbReference type="ChEBI" id="CHEBI:13197"/>
        <dbReference type="ChEBI" id="CHEBI:15377"/>
        <dbReference type="ChEBI" id="CHEBI:18254"/>
        <dbReference type="ChEBI" id="CHEBI:43474"/>
        <dbReference type="EC" id="3.1.3.6"/>
    </reaction>
</comment>
<evidence type="ECO:0000256" key="1">
    <source>
        <dbReference type="ARBA" id="ARBA00000527"/>
    </source>
</evidence>
<dbReference type="EMBL" id="JAROCA020000003">
    <property type="protein sequence ID" value="MDY0407059.1"/>
    <property type="molecule type" value="Genomic_DNA"/>
</dbReference>
<evidence type="ECO:0000259" key="13">
    <source>
        <dbReference type="Pfam" id="PF02872"/>
    </source>
</evidence>
<dbReference type="InterPro" id="IPR054470">
    <property type="entry name" value="FIMAH_dom"/>
</dbReference>